<accession>E6PUV3</accession>
<dbReference type="GO" id="GO:0016491">
    <property type="term" value="F:oxidoreductase activity"/>
    <property type="evidence" value="ECO:0007669"/>
    <property type="project" value="InterPro"/>
</dbReference>
<organism evidence="2">
    <name type="scientific">mine drainage metagenome</name>
    <dbReference type="NCBI Taxonomy" id="410659"/>
    <lineage>
        <taxon>unclassified sequences</taxon>
        <taxon>metagenomes</taxon>
        <taxon>ecological metagenomes</taxon>
    </lineage>
</organism>
<dbReference type="PANTHER" id="PTHR36151:SF3">
    <property type="entry name" value="ER-BOUND OXYGENASE MPAB_MPAB'_RUBBER OXYGENASE CATALYTIC DOMAIN-CONTAINING PROTEIN"/>
    <property type="match status" value="1"/>
</dbReference>
<sequence>MLETLASPLRQALARQVRSLAGDSRAALDFTQPVGDPGWFGPDSVAWRVHADFIAMMTGGIGALLLQALHPLALAAVWDYSDFRDDLRGRLHRTALFIATTTYGPSAAAHGVVERVRAIHAQVRGTAPDGRSYSADDPHLLSFIHVAEVYSFVTAHDWLMPANSAGTQPTGPAALSLRERDAYVAEMARVPLALGATEVPRDWAGLLAQLESYRPELEGGARPQAILRMLRGMSRQPLGQSATESAMQRLQAALGGRLSAVPLHLMMTAATSLLPPWAQQLYALPAPHPLQLAPTRAALRTAVPLMRWALRDGVAAQARKRLQAPPCA</sequence>
<name>E6PUV3_9ZZZZ</name>
<reference evidence="2" key="1">
    <citation type="submission" date="2009-10" db="EMBL/GenBank/DDBJ databases">
        <title>Diversity of trophic interactions inside an arsenic-rich microbial ecosystem.</title>
        <authorList>
            <person name="Bertin P.N."/>
            <person name="Heinrich-Salmeron A."/>
            <person name="Pelletier E."/>
            <person name="Goulhen-Chollet F."/>
            <person name="Arsene-Ploetze F."/>
            <person name="Gallien S."/>
            <person name="Calteau A."/>
            <person name="Vallenet D."/>
            <person name="Casiot C."/>
            <person name="Chane-Woon-Ming B."/>
            <person name="Giloteaux L."/>
            <person name="Barakat M."/>
            <person name="Bonnefoy V."/>
            <person name="Bruneel O."/>
            <person name="Chandler M."/>
            <person name="Cleiss J."/>
            <person name="Duran R."/>
            <person name="Elbaz-Poulichet F."/>
            <person name="Fonknechten N."/>
            <person name="Lauga B."/>
            <person name="Mornico D."/>
            <person name="Ortet P."/>
            <person name="Schaeffer C."/>
            <person name="Siguier P."/>
            <person name="Alexander Thil Smith A."/>
            <person name="Van Dorsselaer A."/>
            <person name="Weissenbach J."/>
            <person name="Medigue C."/>
            <person name="Le Paslier D."/>
        </authorList>
    </citation>
    <scope>NUCLEOTIDE SEQUENCE</scope>
</reference>
<protein>
    <recommendedName>
        <fullName evidence="1">ER-bound oxygenase mpaB/mpaB'/Rubber oxygenase catalytic domain-containing protein</fullName>
    </recommendedName>
</protein>
<dbReference type="PANTHER" id="PTHR36151">
    <property type="entry name" value="BLR2777 PROTEIN"/>
    <property type="match status" value="1"/>
</dbReference>
<gene>
    <name evidence="2" type="ORF">CARN2_4192</name>
</gene>
<evidence type="ECO:0000259" key="1">
    <source>
        <dbReference type="Pfam" id="PF09995"/>
    </source>
</evidence>
<dbReference type="EMBL" id="CABM01000060">
    <property type="protein sequence ID" value="CBH98710.1"/>
    <property type="molecule type" value="Genomic_DNA"/>
</dbReference>
<feature type="domain" description="ER-bound oxygenase mpaB/mpaB'/Rubber oxygenase catalytic" evidence="1">
    <location>
        <begin position="47"/>
        <end position="302"/>
    </location>
</feature>
<dbReference type="AlphaFoldDB" id="E6PUV3"/>
<proteinExistence type="predicted"/>
<comment type="caution">
    <text evidence="2">The sequence shown here is derived from an EMBL/GenBank/DDBJ whole genome shotgun (WGS) entry which is preliminary data.</text>
</comment>
<dbReference type="Pfam" id="PF09995">
    <property type="entry name" value="MPAB_Lcp_cat"/>
    <property type="match status" value="1"/>
</dbReference>
<dbReference type="InterPro" id="IPR018713">
    <property type="entry name" value="MPAB/Lcp_cat_dom"/>
</dbReference>
<evidence type="ECO:0000313" key="2">
    <source>
        <dbReference type="EMBL" id="CBH98710.1"/>
    </source>
</evidence>